<comment type="caution">
    <text evidence="6">The sequence shown here is derived from an EMBL/GenBank/DDBJ whole genome shotgun (WGS) entry which is preliminary data.</text>
</comment>
<gene>
    <name evidence="6" type="ORF">BSTOLATCC_MIC24356</name>
</gene>
<feature type="domain" description="RING-type" evidence="5">
    <location>
        <begin position="87"/>
        <end position="131"/>
    </location>
</feature>
<evidence type="ECO:0000256" key="3">
    <source>
        <dbReference type="ARBA" id="ARBA00022833"/>
    </source>
</evidence>
<dbReference type="PANTHER" id="PTHR24103">
    <property type="entry name" value="E3 UBIQUITIN-PROTEIN LIGASE TRIM"/>
    <property type="match status" value="1"/>
</dbReference>
<dbReference type="GO" id="GO:0008270">
    <property type="term" value="F:zinc ion binding"/>
    <property type="evidence" value="ECO:0007669"/>
    <property type="project" value="UniProtKB-KW"/>
</dbReference>
<evidence type="ECO:0000256" key="2">
    <source>
        <dbReference type="ARBA" id="ARBA00022771"/>
    </source>
</evidence>
<accession>A0AAU9J1I2</accession>
<dbReference type="Pfam" id="PF13445">
    <property type="entry name" value="zf-RING_UBOX"/>
    <property type="match status" value="1"/>
</dbReference>
<dbReference type="AlphaFoldDB" id="A0AAU9J1I2"/>
<evidence type="ECO:0000313" key="6">
    <source>
        <dbReference type="EMBL" id="CAG9319809.1"/>
    </source>
</evidence>
<dbReference type="InterPro" id="IPR013083">
    <property type="entry name" value="Znf_RING/FYVE/PHD"/>
</dbReference>
<keyword evidence="7" id="KW-1185">Reference proteome</keyword>
<dbReference type="Gene3D" id="3.30.40.10">
    <property type="entry name" value="Zinc/RING finger domain, C3HC4 (zinc finger)"/>
    <property type="match status" value="1"/>
</dbReference>
<dbReference type="SUPFAM" id="SSF57845">
    <property type="entry name" value="B-box zinc-binding domain"/>
    <property type="match status" value="1"/>
</dbReference>
<keyword evidence="3" id="KW-0862">Zinc</keyword>
<dbReference type="Proteomes" id="UP001162131">
    <property type="component" value="Unassembled WGS sequence"/>
</dbReference>
<keyword evidence="1" id="KW-0479">Metal-binding</keyword>
<dbReference type="EMBL" id="CAJZBQ010000023">
    <property type="protein sequence ID" value="CAG9319809.1"/>
    <property type="molecule type" value="Genomic_DNA"/>
</dbReference>
<proteinExistence type="predicted"/>
<protein>
    <recommendedName>
        <fullName evidence="5">RING-type domain-containing protein</fullName>
    </recommendedName>
</protein>
<evidence type="ECO:0000313" key="7">
    <source>
        <dbReference type="Proteomes" id="UP001162131"/>
    </source>
</evidence>
<keyword evidence="2 4" id="KW-0863">Zinc-finger</keyword>
<dbReference type="PROSITE" id="PS00518">
    <property type="entry name" value="ZF_RING_1"/>
    <property type="match status" value="1"/>
</dbReference>
<dbReference type="InterPro" id="IPR027370">
    <property type="entry name" value="Znf-RING_euk"/>
</dbReference>
<dbReference type="SMART" id="SM00184">
    <property type="entry name" value="RING"/>
    <property type="match status" value="1"/>
</dbReference>
<dbReference type="InterPro" id="IPR001841">
    <property type="entry name" value="Znf_RING"/>
</dbReference>
<organism evidence="6 7">
    <name type="scientific">Blepharisma stoltei</name>
    <dbReference type="NCBI Taxonomy" id="1481888"/>
    <lineage>
        <taxon>Eukaryota</taxon>
        <taxon>Sar</taxon>
        <taxon>Alveolata</taxon>
        <taxon>Ciliophora</taxon>
        <taxon>Postciliodesmatophora</taxon>
        <taxon>Heterotrichea</taxon>
        <taxon>Heterotrichida</taxon>
        <taxon>Blepharismidae</taxon>
        <taxon>Blepharisma</taxon>
    </lineage>
</organism>
<dbReference type="InterPro" id="IPR050143">
    <property type="entry name" value="TRIM/RBCC"/>
</dbReference>
<evidence type="ECO:0000259" key="5">
    <source>
        <dbReference type="PROSITE" id="PS50089"/>
    </source>
</evidence>
<evidence type="ECO:0000256" key="4">
    <source>
        <dbReference type="PROSITE-ProRule" id="PRU00175"/>
    </source>
</evidence>
<evidence type="ECO:0000256" key="1">
    <source>
        <dbReference type="ARBA" id="ARBA00022723"/>
    </source>
</evidence>
<name>A0AAU9J1I2_9CILI</name>
<sequence>MVKIRWKNNFHDSDSDSNLCYRSKTIPKKSKSVSSGSKNITDRDLIDSTYHTIAGDIQNGKALIEKLEHSSWQHLDGPHPSGSYQKCPICLDTYDSVEKMPICLPCGHTFCRICVSKIKVSIGMSQCPYDRKEFNSFMEFLPINWALIQEKERCPEHGLYIIGFCQEHIKLLCGKCLFEHKEHSCMDLESEQVSNLVSQKMDQISKIEVKLEEQINVWTSAYEMINQYVHHIDEALMSNSIELAERELIEMIQKNAEEFRRKTAEFQQFVSVELRESMNNIVGGLQKHLNVVKEVKRKFENMDTGEKLMMNLEYNLPFGEEPKSVKRLKKLCKMIDKPAYLERWLMYGISSADE</sequence>
<dbReference type="InterPro" id="IPR017907">
    <property type="entry name" value="Znf_RING_CS"/>
</dbReference>
<dbReference type="PROSITE" id="PS50089">
    <property type="entry name" value="ZF_RING_2"/>
    <property type="match status" value="1"/>
</dbReference>
<dbReference type="SUPFAM" id="SSF57850">
    <property type="entry name" value="RING/U-box"/>
    <property type="match status" value="1"/>
</dbReference>
<reference evidence="6" key="1">
    <citation type="submission" date="2021-09" db="EMBL/GenBank/DDBJ databases">
        <authorList>
            <consortium name="AG Swart"/>
            <person name="Singh M."/>
            <person name="Singh A."/>
            <person name="Seah K."/>
            <person name="Emmerich C."/>
        </authorList>
    </citation>
    <scope>NUCLEOTIDE SEQUENCE</scope>
    <source>
        <strain evidence="6">ATCC30299</strain>
    </source>
</reference>